<dbReference type="GO" id="GO:0005886">
    <property type="term" value="C:plasma membrane"/>
    <property type="evidence" value="ECO:0007669"/>
    <property type="project" value="TreeGrafter"/>
</dbReference>
<feature type="compositionally biased region" description="Polar residues" evidence="1">
    <location>
        <begin position="503"/>
        <end position="514"/>
    </location>
</feature>
<keyword evidence="4" id="KW-1185">Reference proteome</keyword>
<feature type="region of interest" description="Disordered" evidence="1">
    <location>
        <begin position="764"/>
        <end position="791"/>
    </location>
</feature>
<feature type="region of interest" description="Disordered" evidence="1">
    <location>
        <begin position="221"/>
        <end position="246"/>
    </location>
</feature>
<dbReference type="PANTHER" id="PTHR28245:SF1">
    <property type="entry name" value="ARF3-INTERACTING PROTEIN 1"/>
    <property type="match status" value="1"/>
</dbReference>
<dbReference type="PANTHER" id="PTHR28245">
    <property type="entry name" value="ARF3-INTERACTING PROTEIN 1"/>
    <property type="match status" value="1"/>
</dbReference>
<accession>A0A0C9UBV1</accession>
<dbReference type="InterPro" id="IPR052809">
    <property type="entry name" value="Actin_polarity_regulatory"/>
</dbReference>
<dbReference type="InterPro" id="IPR037516">
    <property type="entry name" value="Tripartite_DENN"/>
</dbReference>
<dbReference type="Proteomes" id="UP000054279">
    <property type="component" value="Unassembled WGS sequence"/>
</dbReference>
<dbReference type="Pfam" id="PF08616">
    <property type="entry name" value="SPA"/>
    <property type="match status" value="1"/>
</dbReference>
<dbReference type="AlphaFoldDB" id="A0A0C9UBV1"/>
<feature type="compositionally biased region" description="Low complexity" evidence="1">
    <location>
        <begin position="272"/>
        <end position="284"/>
    </location>
</feature>
<dbReference type="InterPro" id="IPR012860">
    <property type="entry name" value="Afi1_N"/>
</dbReference>
<evidence type="ECO:0000313" key="3">
    <source>
        <dbReference type="EMBL" id="KIJ32139.1"/>
    </source>
</evidence>
<evidence type="ECO:0000256" key="1">
    <source>
        <dbReference type="SAM" id="MobiDB-lite"/>
    </source>
</evidence>
<dbReference type="OrthoDB" id="66409at2759"/>
<dbReference type="HOGENOM" id="CLU_009044_1_0_1"/>
<dbReference type="Pfam" id="PF07792">
    <property type="entry name" value="Afi1"/>
    <property type="match status" value="1"/>
</dbReference>
<reference evidence="3 4" key="1">
    <citation type="submission" date="2014-06" db="EMBL/GenBank/DDBJ databases">
        <title>Evolutionary Origins and Diversification of the Mycorrhizal Mutualists.</title>
        <authorList>
            <consortium name="DOE Joint Genome Institute"/>
            <consortium name="Mycorrhizal Genomics Consortium"/>
            <person name="Kohler A."/>
            <person name="Kuo A."/>
            <person name="Nagy L.G."/>
            <person name="Floudas D."/>
            <person name="Copeland A."/>
            <person name="Barry K.W."/>
            <person name="Cichocki N."/>
            <person name="Veneault-Fourrey C."/>
            <person name="LaButti K."/>
            <person name="Lindquist E.A."/>
            <person name="Lipzen A."/>
            <person name="Lundell T."/>
            <person name="Morin E."/>
            <person name="Murat C."/>
            <person name="Riley R."/>
            <person name="Ohm R."/>
            <person name="Sun H."/>
            <person name="Tunlid A."/>
            <person name="Henrissat B."/>
            <person name="Grigoriev I.V."/>
            <person name="Hibbett D.S."/>
            <person name="Martin F."/>
        </authorList>
    </citation>
    <scope>NUCLEOTIDE SEQUENCE [LARGE SCALE GENOMIC DNA]</scope>
    <source>
        <strain evidence="3 4">SS14</strain>
    </source>
</reference>
<evidence type="ECO:0000259" key="2">
    <source>
        <dbReference type="PROSITE" id="PS50211"/>
    </source>
</evidence>
<dbReference type="PROSITE" id="PS50211">
    <property type="entry name" value="DENN"/>
    <property type="match status" value="1"/>
</dbReference>
<proteinExistence type="predicted"/>
<organism evidence="3 4">
    <name type="scientific">Sphaerobolus stellatus (strain SS14)</name>
    <dbReference type="NCBI Taxonomy" id="990650"/>
    <lineage>
        <taxon>Eukaryota</taxon>
        <taxon>Fungi</taxon>
        <taxon>Dikarya</taxon>
        <taxon>Basidiomycota</taxon>
        <taxon>Agaricomycotina</taxon>
        <taxon>Agaricomycetes</taxon>
        <taxon>Phallomycetidae</taxon>
        <taxon>Geastrales</taxon>
        <taxon>Sphaerobolaceae</taxon>
        <taxon>Sphaerobolus</taxon>
    </lineage>
</organism>
<gene>
    <name evidence="3" type="ORF">M422DRAFT_783555</name>
</gene>
<name>A0A0C9UBV1_SPHS4</name>
<sequence length="791" mass="87697">MVGRSSGRHVSFVLLAEFDIDTGANLTRQFPQPLGVENDQLVAELMIPDGVHSQQEDWTVFMLNQTPESTVEPVIADADSVVTDNDQEESELLYVLNLVRTKHDKSLRRGAVVKALAICTRHPFIQLFKPVLWIALQEYFNDPSDDCITRLYDAVNAMDISLAPSLSRYEKLIMRNSERRDVFVEKFIRPFAVPVETNNSNSHLDDESTLVRGSSISMRSRSISAVSDTPTRVRTDSLSSVISKTESGESTSSSVIWVGEGTPRARTSLDDSSVGSGSHHNGVSAALSTDSHSHTPRIGASFDTHFFDTTIMYKKTKLNIKLPLSTFPEEVGDYSLIQLIQTFSAPGATVSGPLHSHLHTNGVLTHPVILLFNALITGKRIIFLGYGKPAGLVANYVLAACALGSGCGCVLRGFTARAFPYTSLAHEASLSSVPDFIAGVTNPIFDTMPIWDVLCNLETGKITVNKDIRPAGPPPSLFPSPPPLLPRSGTIRSDSTLEDDNGITPTISTNPRKENNFVSKSDNPDNLFMEDILSAISLHYGESLIRTRFTEYATRFVRIAARYEEEYLGSTAIGFPSAPFEFPSNVHPLGRLGSGVPLDSVDESMLLTNASRIEGWRHTRSYEYYRVDFQHRMETQAIQGFDLQHQLWKLRHGKQMPDAEAELIIRTLVDKIQSYEQVVELLSLLPPHAGGLMPLSFGLFHQQETVRDMTVDLLTTLRAYPIGVQFLQSLNHFHRYAYVRQAHVRETQPRPTPGILRNSSFNQLNQLQPPAPSHPFPNSRTPSNRSESSLA</sequence>
<protein>
    <recommendedName>
        <fullName evidence="2">UDENN domain-containing protein</fullName>
    </recommendedName>
</protein>
<feature type="compositionally biased region" description="Polar residues" evidence="1">
    <location>
        <begin position="225"/>
        <end position="242"/>
    </location>
</feature>
<feature type="domain" description="UDENN" evidence="2">
    <location>
        <begin position="11"/>
        <end position="628"/>
    </location>
</feature>
<dbReference type="EMBL" id="KN837231">
    <property type="protein sequence ID" value="KIJ32139.1"/>
    <property type="molecule type" value="Genomic_DNA"/>
</dbReference>
<feature type="region of interest" description="Disordered" evidence="1">
    <location>
        <begin position="491"/>
        <end position="514"/>
    </location>
</feature>
<evidence type="ECO:0000313" key="4">
    <source>
        <dbReference type="Proteomes" id="UP000054279"/>
    </source>
</evidence>
<feature type="compositionally biased region" description="Polar residues" evidence="1">
    <location>
        <begin position="776"/>
        <end position="791"/>
    </location>
</feature>
<dbReference type="GO" id="GO:0051666">
    <property type="term" value="P:actin cortical patch localization"/>
    <property type="evidence" value="ECO:0007669"/>
    <property type="project" value="TreeGrafter"/>
</dbReference>
<feature type="region of interest" description="Disordered" evidence="1">
    <location>
        <begin position="266"/>
        <end position="292"/>
    </location>
</feature>